<organism evidence="1 2">
    <name type="scientific">Teladorsagia circumcincta</name>
    <name type="common">Brown stomach worm</name>
    <name type="synonym">Ostertagia circumcincta</name>
    <dbReference type="NCBI Taxonomy" id="45464"/>
    <lineage>
        <taxon>Eukaryota</taxon>
        <taxon>Metazoa</taxon>
        <taxon>Ecdysozoa</taxon>
        <taxon>Nematoda</taxon>
        <taxon>Chromadorea</taxon>
        <taxon>Rhabditida</taxon>
        <taxon>Rhabditina</taxon>
        <taxon>Rhabditomorpha</taxon>
        <taxon>Strongyloidea</taxon>
        <taxon>Trichostrongylidae</taxon>
        <taxon>Teladorsagia</taxon>
    </lineage>
</organism>
<protein>
    <submittedName>
        <fullName evidence="1">Uncharacterized protein</fullName>
    </submittedName>
</protein>
<gene>
    <name evidence="1" type="ORF">TELCIR_13689</name>
</gene>
<proteinExistence type="predicted"/>
<dbReference type="Proteomes" id="UP000230423">
    <property type="component" value="Unassembled WGS sequence"/>
</dbReference>
<evidence type="ECO:0000313" key="1">
    <source>
        <dbReference type="EMBL" id="PIO64671.1"/>
    </source>
</evidence>
<name>A0A2G9U327_TELCI</name>
<dbReference type="AlphaFoldDB" id="A0A2G9U327"/>
<sequence length="78" mass="8675">MSYITSSHFKVIFEALWAVNCLSKAVRYGCMDARTNTVASDMRVIPVLRMVAFAIFGIPSSESDVEKYVHQAISTLLS</sequence>
<dbReference type="EMBL" id="KZ349680">
    <property type="protein sequence ID" value="PIO64671.1"/>
    <property type="molecule type" value="Genomic_DNA"/>
</dbReference>
<evidence type="ECO:0000313" key="2">
    <source>
        <dbReference type="Proteomes" id="UP000230423"/>
    </source>
</evidence>
<keyword evidence="2" id="KW-1185">Reference proteome</keyword>
<accession>A0A2G9U327</accession>
<reference evidence="1 2" key="1">
    <citation type="submission" date="2015-09" db="EMBL/GenBank/DDBJ databases">
        <title>Draft genome of the parasitic nematode Teladorsagia circumcincta isolate WARC Sus (inbred).</title>
        <authorList>
            <person name="Mitreva M."/>
        </authorList>
    </citation>
    <scope>NUCLEOTIDE SEQUENCE [LARGE SCALE GENOMIC DNA]</scope>
    <source>
        <strain evidence="1 2">S</strain>
    </source>
</reference>